<dbReference type="Proteomes" id="UP000076830">
    <property type="component" value="Chromosome"/>
</dbReference>
<proteinExistence type="predicted"/>
<dbReference type="STRING" id="1300342.I596_840"/>
<accession>A0A167GNS9</accession>
<evidence type="ECO:0000256" key="1">
    <source>
        <dbReference type="SAM" id="MobiDB-lite"/>
    </source>
</evidence>
<gene>
    <name evidence="2" type="ORF">I596_840</name>
</gene>
<dbReference type="AlphaFoldDB" id="A0A167GNS9"/>
<dbReference type="EMBL" id="CP015249">
    <property type="protein sequence ID" value="ANB16876.1"/>
    <property type="molecule type" value="Genomic_DNA"/>
</dbReference>
<evidence type="ECO:0000313" key="2">
    <source>
        <dbReference type="EMBL" id="ANB16876.1"/>
    </source>
</evidence>
<dbReference type="KEGG" id="dko:I596_840"/>
<reference evidence="2 3" key="1">
    <citation type="submission" date="2016-04" db="EMBL/GenBank/DDBJ databases">
        <title>Complete genome sequence of Dokdonella koreensis DS-123T.</title>
        <authorList>
            <person name="Kim J.F."/>
            <person name="Lee H."/>
            <person name="Kwak M.-J."/>
        </authorList>
    </citation>
    <scope>NUCLEOTIDE SEQUENCE [LARGE SCALE GENOMIC DNA]</scope>
    <source>
        <strain evidence="2 3">DS-123</strain>
    </source>
</reference>
<evidence type="ECO:0000313" key="3">
    <source>
        <dbReference type="Proteomes" id="UP000076830"/>
    </source>
</evidence>
<feature type="region of interest" description="Disordered" evidence="1">
    <location>
        <begin position="22"/>
        <end position="57"/>
    </location>
</feature>
<protein>
    <submittedName>
        <fullName evidence="2">Uncharacterized protein</fullName>
    </submittedName>
</protein>
<organism evidence="2 3">
    <name type="scientific">Dokdonella koreensis DS-123</name>
    <dbReference type="NCBI Taxonomy" id="1300342"/>
    <lineage>
        <taxon>Bacteria</taxon>
        <taxon>Pseudomonadati</taxon>
        <taxon>Pseudomonadota</taxon>
        <taxon>Gammaproteobacteria</taxon>
        <taxon>Lysobacterales</taxon>
        <taxon>Rhodanobacteraceae</taxon>
        <taxon>Dokdonella</taxon>
    </lineage>
</organism>
<feature type="compositionally biased region" description="Low complexity" evidence="1">
    <location>
        <begin position="48"/>
        <end position="57"/>
    </location>
</feature>
<sequence length="57" mass="5950">MVFRLDPRRAAGLRRRHHQCDVAGAEGLSGGRGRPMTRAAAPCPPPRGRTGTSAAAA</sequence>
<name>A0A167GNS9_9GAMM</name>
<keyword evidence="3" id="KW-1185">Reference proteome</keyword>